<keyword evidence="7 10" id="KW-1133">Transmembrane helix</keyword>
<reference evidence="11 12" key="1">
    <citation type="submission" date="2011-05" db="EMBL/GenBank/DDBJ databases">
        <title>Complete sequence of Methanotorris igneus Kol 5.</title>
        <authorList>
            <consortium name="US DOE Joint Genome Institute"/>
            <person name="Lucas S."/>
            <person name="Han J."/>
            <person name="Lapidus A."/>
            <person name="Cheng J.-F."/>
            <person name="Goodwin L."/>
            <person name="Pitluck S."/>
            <person name="Peters L."/>
            <person name="Mikhailova N."/>
            <person name="Chertkov O."/>
            <person name="Han C."/>
            <person name="Tapia R."/>
            <person name="Land M."/>
            <person name="Hauser L."/>
            <person name="Kyrpides N."/>
            <person name="Ivanova N."/>
            <person name="Pagani I."/>
            <person name="Sieprawska-Lupa M."/>
            <person name="Whitman W."/>
            <person name="Woyke T."/>
        </authorList>
    </citation>
    <scope>NUCLEOTIDE SEQUENCE [LARGE SCALE GENOMIC DNA]</scope>
    <source>
        <strain evidence="12">DSM 5666 / JCM 11834 / Kol 5</strain>
    </source>
</reference>
<evidence type="ECO:0000256" key="3">
    <source>
        <dbReference type="ARBA" id="ARBA00011090"/>
    </source>
</evidence>
<feature type="transmembrane region" description="Helical" evidence="10">
    <location>
        <begin position="7"/>
        <end position="27"/>
    </location>
</feature>
<comment type="function">
    <text evidence="9">One of the integral membrane subunits of multisubunit membrane-bound [NiFe]-hydrogenase eha. Eha is predicted to form large electron transfer complex and might catalyze energy-driven reduction of low-potential redox carriers.</text>
</comment>
<sequence length="86" mass="9591">MVISMEYYVISVIASIIFAFMLKMPIIPKERPIRDSFETSVLFPTPIIALGLTAIDKILFTPDLMSCVLIGLISALFSKFSDKIFG</sequence>
<feature type="transmembrane region" description="Helical" evidence="10">
    <location>
        <begin position="47"/>
        <end position="77"/>
    </location>
</feature>
<dbReference type="HOGENOM" id="CLU_174516_1_0_2"/>
<proteinExistence type="inferred from homology"/>
<evidence type="ECO:0000313" key="12">
    <source>
        <dbReference type="Proteomes" id="UP000009227"/>
    </source>
</evidence>
<protein>
    <recommendedName>
        <fullName evidence="4">Probable [NiFe]-hydrogenase-type-3 Eha complex membrane subunit A</fullName>
    </recommendedName>
</protein>
<evidence type="ECO:0000256" key="6">
    <source>
        <dbReference type="ARBA" id="ARBA00022692"/>
    </source>
</evidence>
<evidence type="ECO:0000256" key="2">
    <source>
        <dbReference type="ARBA" id="ARBA00007910"/>
    </source>
</evidence>
<dbReference type="AlphaFoldDB" id="F6BBD5"/>
<evidence type="ECO:0000256" key="5">
    <source>
        <dbReference type="ARBA" id="ARBA00022475"/>
    </source>
</evidence>
<evidence type="ECO:0000256" key="8">
    <source>
        <dbReference type="ARBA" id="ARBA00023136"/>
    </source>
</evidence>
<comment type="subunit">
    <text evidence="3">Putative multisubunit membrane-bound [NiFe]-hydrogenase eha is composed of at least 20 subunits.</text>
</comment>
<comment type="similarity">
    <text evidence="2">Belongs to the EhaA family.</text>
</comment>
<evidence type="ECO:0000256" key="9">
    <source>
        <dbReference type="ARBA" id="ARBA00024740"/>
    </source>
</evidence>
<organism evidence="12">
    <name type="scientific">Methanotorris igneus (strain DSM 5666 / JCM 11834 / Kol 5)</name>
    <dbReference type="NCBI Taxonomy" id="880724"/>
    <lineage>
        <taxon>Archaea</taxon>
        <taxon>Methanobacteriati</taxon>
        <taxon>Methanobacteriota</taxon>
        <taxon>Methanomada group</taxon>
        <taxon>Methanococci</taxon>
        <taxon>Methanococcales</taxon>
        <taxon>Methanocaldococcaceae</taxon>
        <taxon>Methanotorris</taxon>
    </lineage>
</organism>
<dbReference type="InterPro" id="IPR011306">
    <property type="entry name" value="Prd_NiFe_hyd_3_EhaA"/>
</dbReference>
<keyword evidence="12" id="KW-1185">Reference proteome</keyword>
<dbReference type="STRING" id="880724.Metig_1609"/>
<keyword evidence="5" id="KW-1003">Cell membrane</keyword>
<evidence type="ECO:0000256" key="7">
    <source>
        <dbReference type="ARBA" id="ARBA00022989"/>
    </source>
</evidence>
<dbReference type="Pfam" id="PF17367">
    <property type="entry name" value="NiFe_hyd_3_EhaA"/>
    <property type="match status" value="1"/>
</dbReference>
<gene>
    <name evidence="11" type="ordered locus">Metig_1609</name>
</gene>
<evidence type="ECO:0000313" key="11">
    <source>
        <dbReference type="EMBL" id="AEF97142.1"/>
    </source>
</evidence>
<dbReference type="Proteomes" id="UP000009227">
    <property type="component" value="Chromosome"/>
</dbReference>
<keyword evidence="8 10" id="KW-0472">Membrane</keyword>
<dbReference type="GeneID" id="10644482"/>
<dbReference type="GO" id="GO:0005886">
    <property type="term" value="C:plasma membrane"/>
    <property type="evidence" value="ECO:0007669"/>
    <property type="project" value="UniProtKB-SubCell"/>
</dbReference>
<keyword evidence="6 10" id="KW-0812">Transmembrane</keyword>
<dbReference type="EMBL" id="CP002737">
    <property type="protein sequence ID" value="AEF97142.1"/>
    <property type="molecule type" value="Genomic_DNA"/>
</dbReference>
<evidence type="ECO:0000256" key="4">
    <source>
        <dbReference type="ARBA" id="ARBA00020465"/>
    </source>
</evidence>
<dbReference type="OrthoDB" id="81652at2157"/>
<comment type="subcellular location">
    <subcellularLocation>
        <location evidence="1">Cell membrane</location>
        <topology evidence="1">Multi-pass membrane protein</topology>
    </subcellularLocation>
</comment>
<evidence type="ECO:0000256" key="1">
    <source>
        <dbReference type="ARBA" id="ARBA00004651"/>
    </source>
</evidence>
<name>F6BBD5_METIK</name>
<dbReference type="RefSeq" id="WP_013799735.1">
    <property type="nucleotide sequence ID" value="NC_015562.1"/>
</dbReference>
<accession>F6BBD5</accession>
<dbReference type="KEGG" id="mig:Metig_1609"/>
<evidence type="ECO:0000256" key="10">
    <source>
        <dbReference type="SAM" id="Phobius"/>
    </source>
</evidence>